<name>A0A1G1VN82_9BACT</name>
<comment type="caution">
    <text evidence="1">The sequence shown here is derived from an EMBL/GenBank/DDBJ whole genome shotgun (WGS) entry which is preliminary data.</text>
</comment>
<reference evidence="1 2" key="1">
    <citation type="journal article" date="2016" name="Nat. Commun.">
        <title>Thousands of microbial genomes shed light on interconnected biogeochemical processes in an aquifer system.</title>
        <authorList>
            <person name="Anantharaman K."/>
            <person name="Brown C.T."/>
            <person name="Hug L.A."/>
            <person name="Sharon I."/>
            <person name="Castelle C.J."/>
            <person name="Probst A.J."/>
            <person name="Thomas B.C."/>
            <person name="Singh A."/>
            <person name="Wilkins M.J."/>
            <person name="Karaoz U."/>
            <person name="Brodie E.L."/>
            <person name="Williams K.H."/>
            <person name="Hubbard S.S."/>
            <person name="Banfield J.F."/>
        </authorList>
    </citation>
    <scope>NUCLEOTIDE SEQUENCE [LARGE SCALE GENOMIC DNA]</scope>
</reference>
<organism evidence="1 2">
    <name type="scientific">Candidatus Chisholmbacteria bacterium RIFCSPHIGHO2_01_FULL_49_18</name>
    <dbReference type="NCBI Taxonomy" id="1797590"/>
    <lineage>
        <taxon>Bacteria</taxon>
        <taxon>Candidatus Chisholmiibacteriota</taxon>
    </lineage>
</organism>
<gene>
    <name evidence="1" type="ORF">A2785_03790</name>
</gene>
<sequence>MERLIPGHLRGEIFAFTTIRRDGIFPYGMAWVDVELLGGSTRRITVKLTDLDPNRMDPAGMEEQVHIGDRVEIITREWTRVTQDPADGKDHDRGLLVYGYAARLICEEGN</sequence>
<dbReference type="AlphaFoldDB" id="A0A1G1VN82"/>
<dbReference type="EMBL" id="MHCI01000009">
    <property type="protein sequence ID" value="OGY16860.1"/>
    <property type="molecule type" value="Genomic_DNA"/>
</dbReference>
<evidence type="ECO:0008006" key="3">
    <source>
        <dbReference type="Google" id="ProtNLM"/>
    </source>
</evidence>
<evidence type="ECO:0000313" key="2">
    <source>
        <dbReference type="Proteomes" id="UP000179069"/>
    </source>
</evidence>
<accession>A0A1G1VN82</accession>
<dbReference type="Proteomes" id="UP000179069">
    <property type="component" value="Unassembled WGS sequence"/>
</dbReference>
<proteinExistence type="predicted"/>
<evidence type="ECO:0000313" key="1">
    <source>
        <dbReference type="EMBL" id="OGY16860.1"/>
    </source>
</evidence>
<protein>
    <recommendedName>
        <fullName evidence="3">DUF35 domain-containing protein</fullName>
    </recommendedName>
</protein>